<dbReference type="AlphaFoldDB" id="E4X399"/>
<accession>E4X399</accession>
<evidence type="ECO:0000256" key="2">
    <source>
        <dbReference type="ARBA" id="ARBA00022837"/>
    </source>
</evidence>
<keyword evidence="3" id="KW-0732">Signal</keyword>
<feature type="signal peptide" evidence="3">
    <location>
        <begin position="1"/>
        <end position="15"/>
    </location>
</feature>
<feature type="domain" description="EF-hand" evidence="4">
    <location>
        <begin position="185"/>
        <end position="220"/>
    </location>
</feature>
<evidence type="ECO:0000256" key="3">
    <source>
        <dbReference type="SAM" id="SignalP"/>
    </source>
</evidence>
<keyword evidence="2" id="KW-0106">Calcium</keyword>
<dbReference type="Pfam" id="PF13499">
    <property type="entry name" value="EF-hand_7"/>
    <property type="match status" value="2"/>
</dbReference>
<dbReference type="InterPro" id="IPR011992">
    <property type="entry name" value="EF-hand-dom_pair"/>
</dbReference>
<evidence type="ECO:0000259" key="4">
    <source>
        <dbReference type="PROSITE" id="PS50222"/>
    </source>
</evidence>
<evidence type="ECO:0000256" key="1">
    <source>
        <dbReference type="ARBA" id="ARBA00006431"/>
    </source>
</evidence>
<evidence type="ECO:0000313" key="5">
    <source>
        <dbReference type="EMBL" id="CBY18103.1"/>
    </source>
</evidence>
<proteinExistence type="inferred from homology"/>
<dbReference type="InParanoid" id="E4X399"/>
<dbReference type="PROSITE" id="PS50222">
    <property type="entry name" value="EF_HAND_2"/>
    <property type="match status" value="4"/>
</dbReference>
<dbReference type="PANTHER" id="PTHR10827:SF85">
    <property type="entry name" value="CALCIUM-BINDING PROTEIN"/>
    <property type="match status" value="1"/>
</dbReference>
<dbReference type="EMBL" id="FN653023">
    <property type="protein sequence ID" value="CBY18103.1"/>
    <property type="molecule type" value="Genomic_DNA"/>
</dbReference>
<evidence type="ECO:0000313" key="6">
    <source>
        <dbReference type="Proteomes" id="UP000001307"/>
    </source>
</evidence>
<keyword evidence="6" id="KW-1185">Reference proteome</keyword>
<gene>
    <name evidence="5" type="ORF">GSOID_T00017739001</name>
</gene>
<dbReference type="InterPro" id="IPR002048">
    <property type="entry name" value="EF_hand_dom"/>
</dbReference>
<dbReference type="InterPro" id="IPR018247">
    <property type="entry name" value="EF_Hand_1_Ca_BS"/>
</dbReference>
<dbReference type="PANTHER" id="PTHR10827">
    <property type="entry name" value="RETICULOCALBIN"/>
    <property type="match status" value="1"/>
</dbReference>
<feature type="domain" description="EF-hand" evidence="4">
    <location>
        <begin position="95"/>
        <end position="130"/>
    </location>
</feature>
<dbReference type="SMART" id="SM00054">
    <property type="entry name" value="EFh"/>
    <property type="match status" value="5"/>
</dbReference>
<comment type="similarity">
    <text evidence="1">Belongs to the CREC family.</text>
</comment>
<dbReference type="GO" id="GO:0005509">
    <property type="term" value="F:calcium ion binding"/>
    <property type="evidence" value="ECO:0007669"/>
    <property type="project" value="InterPro"/>
</dbReference>
<feature type="chain" id="PRO_5012338887" description="EF-hand domain-containing protein" evidence="3">
    <location>
        <begin position="16"/>
        <end position="316"/>
    </location>
</feature>
<dbReference type="Proteomes" id="UP000001307">
    <property type="component" value="Unassembled WGS sequence"/>
</dbReference>
<feature type="domain" description="EF-hand" evidence="4">
    <location>
        <begin position="265"/>
        <end position="300"/>
    </location>
</feature>
<dbReference type="PROSITE" id="PS00018">
    <property type="entry name" value="EF_HAND_1"/>
    <property type="match status" value="6"/>
</dbReference>
<dbReference type="SUPFAM" id="SSF47473">
    <property type="entry name" value="EF-hand"/>
    <property type="match status" value="2"/>
</dbReference>
<dbReference type="OrthoDB" id="293868at2759"/>
<sequence length="316" mass="36668">MKLAATLLSCSVVFAKVPHKVDDLAEMDEYERKEFDEDIFSFDEDGDEWDAWEELNEDQMKNRLTKIFDRMDLDKDGQLSRDEVVDHTYKALYNMDEGEAEGEFIEADLDGDDKITWSEFVEEFYGLSADDEANILAMDTDTGVEFNHMYSRDQARFQAADEDRDGKLTLIEYTRFKNPMKSASLRDLAIEWALRSADKNKDKKISFEEYMNDFREAPGPNLAHYGEEFAEQEEQRFQEDLDLDGDGFIAGDELKYWLGPDNIAIAIEESDHIFESVDGDENNLINMHEMLEGFQTFVDSDVTEFGGQLRHMRDEL</sequence>
<organism evidence="5">
    <name type="scientific">Oikopleura dioica</name>
    <name type="common">Tunicate</name>
    <dbReference type="NCBI Taxonomy" id="34765"/>
    <lineage>
        <taxon>Eukaryota</taxon>
        <taxon>Metazoa</taxon>
        <taxon>Chordata</taxon>
        <taxon>Tunicata</taxon>
        <taxon>Appendicularia</taxon>
        <taxon>Copelata</taxon>
        <taxon>Oikopleuridae</taxon>
        <taxon>Oikopleura</taxon>
    </lineage>
</organism>
<dbReference type="Gene3D" id="1.10.238.10">
    <property type="entry name" value="EF-hand"/>
    <property type="match status" value="3"/>
</dbReference>
<name>E4X399_OIKDI</name>
<feature type="domain" description="EF-hand" evidence="4">
    <location>
        <begin position="59"/>
        <end position="94"/>
    </location>
</feature>
<reference evidence="5" key="1">
    <citation type="journal article" date="2010" name="Science">
        <title>Plasticity of animal genome architecture unmasked by rapid evolution of a pelagic tunicate.</title>
        <authorList>
            <person name="Denoeud F."/>
            <person name="Henriet S."/>
            <person name="Mungpakdee S."/>
            <person name="Aury J.M."/>
            <person name="Da Silva C."/>
            <person name="Brinkmann H."/>
            <person name="Mikhaleva J."/>
            <person name="Olsen L.C."/>
            <person name="Jubin C."/>
            <person name="Canestro C."/>
            <person name="Bouquet J.M."/>
            <person name="Danks G."/>
            <person name="Poulain J."/>
            <person name="Campsteijn C."/>
            <person name="Adamski M."/>
            <person name="Cross I."/>
            <person name="Yadetie F."/>
            <person name="Muffato M."/>
            <person name="Louis A."/>
            <person name="Butcher S."/>
            <person name="Tsagkogeorga G."/>
            <person name="Konrad A."/>
            <person name="Singh S."/>
            <person name="Jensen M.F."/>
            <person name="Cong E.H."/>
            <person name="Eikeseth-Otteraa H."/>
            <person name="Noel B."/>
            <person name="Anthouard V."/>
            <person name="Porcel B.M."/>
            <person name="Kachouri-Lafond R."/>
            <person name="Nishino A."/>
            <person name="Ugolini M."/>
            <person name="Chourrout P."/>
            <person name="Nishida H."/>
            <person name="Aasland R."/>
            <person name="Huzurbazar S."/>
            <person name="Westhof E."/>
            <person name="Delsuc F."/>
            <person name="Lehrach H."/>
            <person name="Reinhardt R."/>
            <person name="Weissenbach J."/>
            <person name="Roy S.W."/>
            <person name="Artiguenave F."/>
            <person name="Postlethwait J.H."/>
            <person name="Manak J.R."/>
            <person name="Thompson E.M."/>
            <person name="Jaillon O."/>
            <person name="Du Pasquier L."/>
            <person name="Boudinot P."/>
            <person name="Liberles D.A."/>
            <person name="Volff J.N."/>
            <person name="Philippe H."/>
            <person name="Lenhard B."/>
            <person name="Roest Crollius H."/>
            <person name="Wincker P."/>
            <person name="Chourrout D."/>
        </authorList>
    </citation>
    <scope>NUCLEOTIDE SEQUENCE [LARGE SCALE GENOMIC DNA]</scope>
</reference>
<protein>
    <recommendedName>
        <fullName evidence="4">EF-hand domain-containing protein</fullName>
    </recommendedName>
</protein>